<proteinExistence type="predicted"/>
<protein>
    <submittedName>
        <fullName evidence="2">Uncharacterized protein</fullName>
    </submittedName>
</protein>
<dbReference type="Proteomes" id="UP000094455">
    <property type="component" value="Unassembled WGS sequence"/>
</dbReference>
<feature type="compositionally biased region" description="Polar residues" evidence="1">
    <location>
        <begin position="13"/>
        <end position="27"/>
    </location>
</feature>
<dbReference type="AlphaFoldDB" id="A0A1E3NNJ0"/>
<organism evidence="2 3">
    <name type="scientific">Pichia membranifaciens NRRL Y-2026</name>
    <dbReference type="NCBI Taxonomy" id="763406"/>
    <lineage>
        <taxon>Eukaryota</taxon>
        <taxon>Fungi</taxon>
        <taxon>Dikarya</taxon>
        <taxon>Ascomycota</taxon>
        <taxon>Saccharomycotina</taxon>
        <taxon>Pichiomycetes</taxon>
        <taxon>Pichiales</taxon>
        <taxon>Pichiaceae</taxon>
        <taxon>Pichia</taxon>
    </lineage>
</organism>
<sequence length="84" mass="9655">MQEDRLGNELTHDQTSISILTQSNQSKNLKRNESRGQGVNLVDKHLADFDVNRYALRQQQRLNDRRSNGSIVEGTNTLQKLYVV</sequence>
<feature type="region of interest" description="Disordered" evidence="1">
    <location>
        <begin position="1"/>
        <end position="37"/>
    </location>
</feature>
<evidence type="ECO:0000256" key="1">
    <source>
        <dbReference type="SAM" id="MobiDB-lite"/>
    </source>
</evidence>
<gene>
    <name evidence="2" type="ORF">PICMEDRAFT_109147</name>
</gene>
<dbReference type="RefSeq" id="XP_019018351.1">
    <property type="nucleotide sequence ID" value="XM_019159727.1"/>
</dbReference>
<dbReference type="EMBL" id="KV454002">
    <property type="protein sequence ID" value="ODQ47238.1"/>
    <property type="molecule type" value="Genomic_DNA"/>
</dbReference>
<dbReference type="GeneID" id="30176414"/>
<name>A0A1E3NNJ0_9ASCO</name>
<accession>A0A1E3NNJ0</accession>
<evidence type="ECO:0000313" key="3">
    <source>
        <dbReference type="Proteomes" id="UP000094455"/>
    </source>
</evidence>
<feature type="compositionally biased region" description="Basic and acidic residues" evidence="1">
    <location>
        <begin position="1"/>
        <end position="12"/>
    </location>
</feature>
<keyword evidence="3" id="KW-1185">Reference proteome</keyword>
<reference evidence="2 3" key="1">
    <citation type="journal article" date="2016" name="Proc. Natl. Acad. Sci. U.S.A.">
        <title>Comparative genomics of biotechnologically important yeasts.</title>
        <authorList>
            <person name="Riley R."/>
            <person name="Haridas S."/>
            <person name="Wolfe K.H."/>
            <person name="Lopes M.R."/>
            <person name="Hittinger C.T."/>
            <person name="Goeker M."/>
            <person name="Salamov A.A."/>
            <person name="Wisecaver J.H."/>
            <person name="Long T.M."/>
            <person name="Calvey C.H."/>
            <person name="Aerts A.L."/>
            <person name="Barry K.W."/>
            <person name="Choi C."/>
            <person name="Clum A."/>
            <person name="Coughlan A.Y."/>
            <person name="Deshpande S."/>
            <person name="Douglass A.P."/>
            <person name="Hanson S.J."/>
            <person name="Klenk H.-P."/>
            <person name="LaButti K.M."/>
            <person name="Lapidus A."/>
            <person name="Lindquist E.A."/>
            <person name="Lipzen A.M."/>
            <person name="Meier-Kolthoff J.P."/>
            <person name="Ohm R.A."/>
            <person name="Otillar R.P."/>
            <person name="Pangilinan J.L."/>
            <person name="Peng Y."/>
            <person name="Rokas A."/>
            <person name="Rosa C.A."/>
            <person name="Scheuner C."/>
            <person name="Sibirny A.A."/>
            <person name="Slot J.C."/>
            <person name="Stielow J.B."/>
            <person name="Sun H."/>
            <person name="Kurtzman C.P."/>
            <person name="Blackwell M."/>
            <person name="Grigoriev I.V."/>
            <person name="Jeffries T.W."/>
        </authorList>
    </citation>
    <scope>NUCLEOTIDE SEQUENCE [LARGE SCALE GENOMIC DNA]</scope>
    <source>
        <strain evidence="2 3">NRRL Y-2026</strain>
    </source>
</reference>
<evidence type="ECO:0000313" key="2">
    <source>
        <dbReference type="EMBL" id="ODQ47238.1"/>
    </source>
</evidence>